<comment type="caution">
    <text evidence="2">The sequence shown here is derived from an EMBL/GenBank/DDBJ whole genome shotgun (WGS) entry which is preliminary data.</text>
</comment>
<dbReference type="GO" id="GO:0000209">
    <property type="term" value="P:protein polyubiquitination"/>
    <property type="evidence" value="ECO:0007669"/>
    <property type="project" value="TreeGrafter"/>
</dbReference>
<keyword evidence="3" id="KW-1185">Reference proteome</keyword>
<gene>
    <name evidence="2" type="ORF">EDB92DRAFT_1594735</name>
</gene>
<proteinExistence type="predicted"/>
<dbReference type="AlphaFoldDB" id="A0AAD4LKF0"/>
<dbReference type="Proteomes" id="UP001201163">
    <property type="component" value="Unassembled WGS sequence"/>
</dbReference>
<feature type="compositionally biased region" description="Polar residues" evidence="1">
    <location>
        <begin position="529"/>
        <end position="538"/>
    </location>
</feature>
<evidence type="ECO:0000256" key="1">
    <source>
        <dbReference type="SAM" id="MobiDB-lite"/>
    </source>
</evidence>
<evidence type="ECO:0000313" key="2">
    <source>
        <dbReference type="EMBL" id="KAH8996337.1"/>
    </source>
</evidence>
<name>A0AAD4LKF0_9AGAM</name>
<dbReference type="Pfam" id="PF09814">
    <property type="entry name" value="HECT_2"/>
    <property type="match status" value="1"/>
</dbReference>
<dbReference type="GO" id="GO:0006513">
    <property type="term" value="P:protein monoubiquitination"/>
    <property type="evidence" value="ECO:0007669"/>
    <property type="project" value="TreeGrafter"/>
</dbReference>
<dbReference type="EMBL" id="JAKELL010000009">
    <property type="protein sequence ID" value="KAH8996337.1"/>
    <property type="molecule type" value="Genomic_DNA"/>
</dbReference>
<organism evidence="2 3">
    <name type="scientific">Lactarius akahatsu</name>
    <dbReference type="NCBI Taxonomy" id="416441"/>
    <lineage>
        <taxon>Eukaryota</taxon>
        <taxon>Fungi</taxon>
        <taxon>Dikarya</taxon>
        <taxon>Basidiomycota</taxon>
        <taxon>Agaricomycotina</taxon>
        <taxon>Agaricomycetes</taxon>
        <taxon>Russulales</taxon>
        <taxon>Russulaceae</taxon>
        <taxon>Lactarius</taxon>
    </lineage>
</organism>
<feature type="region of interest" description="Disordered" evidence="1">
    <location>
        <begin position="528"/>
        <end position="564"/>
    </location>
</feature>
<dbReference type="GO" id="GO:0031624">
    <property type="term" value="F:ubiquitin conjugating enzyme binding"/>
    <property type="evidence" value="ECO:0007669"/>
    <property type="project" value="TreeGrafter"/>
</dbReference>
<dbReference type="GO" id="GO:0051865">
    <property type="term" value="P:protein autoubiquitination"/>
    <property type="evidence" value="ECO:0007669"/>
    <property type="project" value="TreeGrafter"/>
</dbReference>
<dbReference type="InterPro" id="IPR019193">
    <property type="entry name" value="UBQ-conj_enz_E2-bd_prot"/>
</dbReference>
<dbReference type="GO" id="GO:0000151">
    <property type="term" value="C:ubiquitin ligase complex"/>
    <property type="evidence" value="ECO:0007669"/>
    <property type="project" value="TreeGrafter"/>
</dbReference>
<protein>
    <submittedName>
        <fullName evidence="2">HECT-like ubiquitin-conjugating enzyme-binding-domain-containing protein</fullName>
    </submittedName>
</protein>
<dbReference type="GO" id="GO:0005829">
    <property type="term" value="C:cytosol"/>
    <property type="evidence" value="ECO:0007669"/>
    <property type="project" value="TreeGrafter"/>
</dbReference>
<dbReference type="GO" id="GO:0030332">
    <property type="term" value="F:cyclin binding"/>
    <property type="evidence" value="ECO:0007669"/>
    <property type="project" value="TreeGrafter"/>
</dbReference>
<dbReference type="GO" id="GO:0005634">
    <property type="term" value="C:nucleus"/>
    <property type="evidence" value="ECO:0007669"/>
    <property type="project" value="TreeGrafter"/>
</dbReference>
<dbReference type="PANTHER" id="PTHR31531:SF2">
    <property type="entry name" value="E3 UBIQUITIN-PROTEIN LIGASE E3D"/>
    <property type="match status" value="1"/>
</dbReference>
<dbReference type="GO" id="GO:0061630">
    <property type="term" value="F:ubiquitin protein ligase activity"/>
    <property type="evidence" value="ECO:0007669"/>
    <property type="project" value="TreeGrafter"/>
</dbReference>
<evidence type="ECO:0000313" key="3">
    <source>
        <dbReference type="Proteomes" id="UP001201163"/>
    </source>
</evidence>
<sequence>MSMYNQMIPLSLSSSVPSPFSPTDRAYILRSSQSSPVTPIPSRTLGQEHLSPVSHAGATLLRPRSSSPVRLSVQDQDVIPSITRVQVSVLTTLNDLLFPLSSATLDHGHSVVAPPSSSSLTAPFDPSSPASALRTLVVNLRNSVFTPEMTQIAPRDDDTALLRELSDCLDARSSSLRARDACLAHTLLTLLTDLNRLSALAPPSSLVSTSTHGLDDSIPSFGNLDALTRQLSEFQSQRHDQSNAGGSLPPVVAVERALLWVRVDENLETVLDLCRQREEDRAHFNFSDPPQYDLLSHDAELPPDYDHDQESIMSDTKTLASNSGRMSMDEKMRLDLDAVTTAIDRLYRVAPQLHNQRVELKSSKLRQLENARAQAASVSAGKQRERELERIVDMIGRASERKLVDQTVTLGDMDARIERARQRDVQKRQDFVDKLAEHSGARRMHAQDATFSSLRLKDPDALLTLPEFIRESVPPALQPPPDPNTLLSLNEAAREQPATLSIPSTPPHLTKIKGLRNRSMSAPALSWLLPTSSKSGNAESAPRSIRETLSRRSSSAGKGSSFTPSELQVSYVAEHHENLRHVLAFLNVSGLTPGVNLEAFVASDSNDLTDESTSTLVLRSGMIESPTLALPVRTKPGTQEVRVQGLHYEVKVAAVDSPLPKAEPLPLLDAEQLRSRAPTSFICASCSLPLVHGSRIVRYDDLPSEHWTELVDVWMCHTDQTLNAQVARHAKGLWPQSGQALVGGSYLLFDKSATVSANLWPTEKNKHGEEWRSVRCMCGTLCGRYQDRVTEFGETTTVYRFVKYAIRPVSPSAAPCRIPLSAYIVEDMAELVRAHATYRFVVLDEEEERPRILIWLFKPSMRLSYKASKNYLLAEHGIIQAAKVLFKILGPSISDTDLGSMLDRYPGFPQAEQLMYPKDTCTQIAVLLRESNACYPEGMRSMTGLDVGWLLRA</sequence>
<dbReference type="GO" id="GO:0043161">
    <property type="term" value="P:proteasome-mediated ubiquitin-dependent protein catabolic process"/>
    <property type="evidence" value="ECO:0007669"/>
    <property type="project" value="TreeGrafter"/>
</dbReference>
<dbReference type="PANTHER" id="PTHR31531">
    <property type="entry name" value="E3 UBIQUITIN-PROTEIN LIGASE E3D FAMILY MEMBER"/>
    <property type="match status" value="1"/>
</dbReference>
<feature type="compositionally biased region" description="Low complexity" evidence="1">
    <location>
        <begin position="551"/>
        <end position="561"/>
    </location>
</feature>
<reference evidence="2" key="1">
    <citation type="submission" date="2022-01" db="EMBL/GenBank/DDBJ databases">
        <title>Comparative genomics reveals a dynamic genome evolution in the ectomycorrhizal milk-cap (Lactarius) mushrooms.</title>
        <authorList>
            <consortium name="DOE Joint Genome Institute"/>
            <person name="Lebreton A."/>
            <person name="Tang N."/>
            <person name="Kuo A."/>
            <person name="LaButti K."/>
            <person name="Drula E."/>
            <person name="Barry K."/>
            <person name="Clum A."/>
            <person name="Lipzen A."/>
            <person name="Mousain D."/>
            <person name="Ng V."/>
            <person name="Wang R."/>
            <person name="Wang X."/>
            <person name="Dai Y."/>
            <person name="Henrissat B."/>
            <person name="Grigoriev I.V."/>
            <person name="Guerin-Laguette A."/>
            <person name="Yu F."/>
            <person name="Martin F.M."/>
        </authorList>
    </citation>
    <scope>NUCLEOTIDE SEQUENCE</scope>
    <source>
        <strain evidence="2">QP</strain>
    </source>
</reference>
<accession>A0AAD4LKF0</accession>